<feature type="region of interest" description="Disordered" evidence="1">
    <location>
        <begin position="51"/>
        <end position="185"/>
    </location>
</feature>
<feature type="compositionally biased region" description="Pro residues" evidence="1">
    <location>
        <begin position="140"/>
        <end position="153"/>
    </location>
</feature>
<evidence type="ECO:0000313" key="3">
    <source>
        <dbReference type="EMBL" id="KAK3052847.1"/>
    </source>
</evidence>
<feature type="compositionally biased region" description="Acidic residues" evidence="1">
    <location>
        <begin position="253"/>
        <end position="262"/>
    </location>
</feature>
<evidence type="ECO:0000313" key="4">
    <source>
        <dbReference type="Proteomes" id="UP001271007"/>
    </source>
</evidence>
<dbReference type="Pfam" id="PF00069">
    <property type="entry name" value="Pkinase"/>
    <property type="match status" value="1"/>
</dbReference>
<proteinExistence type="predicted"/>
<feature type="compositionally biased region" description="Pro residues" evidence="1">
    <location>
        <begin position="110"/>
        <end position="122"/>
    </location>
</feature>
<dbReference type="Proteomes" id="UP001271007">
    <property type="component" value="Unassembled WGS sequence"/>
</dbReference>
<feature type="region of interest" description="Disordered" evidence="1">
    <location>
        <begin position="201"/>
        <end position="299"/>
    </location>
</feature>
<dbReference type="GO" id="GO:0005524">
    <property type="term" value="F:ATP binding"/>
    <property type="evidence" value="ECO:0007669"/>
    <property type="project" value="InterPro"/>
</dbReference>
<comment type="caution">
    <text evidence="3">The sequence shown here is derived from an EMBL/GenBank/DDBJ whole genome shotgun (WGS) entry which is preliminary data.</text>
</comment>
<organism evidence="3 4">
    <name type="scientific">Extremus antarcticus</name>
    <dbReference type="NCBI Taxonomy" id="702011"/>
    <lineage>
        <taxon>Eukaryota</taxon>
        <taxon>Fungi</taxon>
        <taxon>Dikarya</taxon>
        <taxon>Ascomycota</taxon>
        <taxon>Pezizomycotina</taxon>
        <taxon>Dothideomycetes</taxon>
        <taxon>Dothideomycetidae</taxon>
        <taxon>Mycosphaerellales</taxon>
        <taxon>Extremaceae</taxon>
        <taxon>Extremus</taxon>
    </lineage>
</organism>
<evidence type="ECO:0000259" key="2">
    <source>
        <dbReference type="PROSITE" id="PS50011"/>
    </source>
</evidence>
<feature type="compositionally biased region" description="Polar residues" evidence="1">
    <location>
        <begin position="125"/>
        <end position="136"/>
    </location>
</feature>
<dbReference type="PROSITE" id="PS50011">
    <property type="entry name" value="PROTEIN_KINASE_DOM"/>
    <property type="match status" value="1"/>
</dbReference>
<feature type="compositionally biased region" description="Basic and acidic residues" evidence="1">
    <location>
        <begin position="271"/>
        <end position="283"/>
    </location>
</feature>
<dbReference type="SUPFAM" id="SSF56112">
    <property type="entry name" value="Protein kinase-like (PK-like)"/>
    <property type="match status" value="1"/>
</dbReference>
<gene>
    <name evidence="3" type="ORF">LTR09_005911</name>
</gene>
<dbReference type="InterPro" id="IPR000719">
    <property type="entry name" value="Prot_kinase_dom"/>
</dbReference>
<evidence type="ECO:0000256" key="1">
    <source>
        <dbReference type="SAM" id="MobiDB-lite"/>
    </source>
</evidence>
<dbReference type="AlphaFoldDB" id="A0AAJ0DM27"/>
<protein>
    <recommendedName>
        <fullName evidence="2">Protein kinase domain-containing protein</fullName>
    </recommendedName>
</protein>
<reference evidence="3" key="1">
    <citation type="submission" date="2023-04" db="EMBL/GenBank/DDBJ databases">
        <title>Black Yeasts Isolated from many extreme environments.</title>
        <authorList>
            <person name="Coleine C."/>
            <person name="Stajich J.E."/>
            <person name="Selbmann L."/>
        </authorList>
    </citation>
    <scope>NUCLEOTIDE SEQUENCE</scope>
    <source>
        <strain evidence="3">CCFEE 5312</strain>
    </source>
</reference>
<dbReference type="InterPro" id="IPR053235">
    <property type="entry name" value="Ser_Thr_kinase"/>
</dbReference>
<name>A0AAJ0DM27_9PEZI</name>
<dbReference type="EMBL" id="JAWDJX010000018">
    <property type="protein sequence ID" value="KAK3052847.1"/>
    <property type="molecule type" value="Genomic_DNA"/>
</dbReference>
<dbReference type="InterPro" id="IPR008271">
    <property type="entry name" value="Ser/Thr_kinase_AS"/>
</dbReference>
<feature type="compositionally biased region" description="Acidic residues" evidence="1">
    <location>
        <begin position="284"/>
        <end position="299"/>
    </location>
</feature>
<dbReference type="GO" id="GO:0004674">
    <property type="term" value="F:protein serine/threonine kinase activity"/>
    <property type="evidence" value="ECO:0007669"/>
    <property type="project" value="TreeGrafter"/>
</dbReference>
<accession>A0AAJ0DM27</accession>
<feature type="region of interest" description="Disordered" evidence="1">
    <location>
        <begin position="643"/>
        <end position="670"/>
    </location>
</feature>
<feature type="compositionally biased region" description="Acidic residues" evidence="1">
    <location>
        <begin position="62"/>
        <end position="71"/>
    </location>
</feature>
<sequence>MADTENRRAWIAWQLRTVAGTTEASLLLDWGRGGVKDRQRRSWGGDAIAANLTAGLDREGVEPEGDDDDGDGDTRPAQAQSPVADIDRDGDSPMPDDQPNEQDAGTTNPEPDPGDSPGPEPMGNPENSRAQQNDNTPTASPVPPAPPAPPGPPVLHAAASAPRRSQRAGSAPVSTTALERLPTRDDLARMARDLARIAMPALYPSPPPAFHESPRPPTVEHLINRKGDEADDLQLSQLPVDREGNTANQNGDDNNENGDGENIEGGGITLRSKDSAKHGKRDEDMEEEEVNEDDYYDLDDDEDSHWLGQFVREDLSMVPEESRPSVARNKEGWPTTTLGDIGRWSVVETAIGKGGYSTAMLWLRTRDGKIVDRVAVKTCFVEHSAWNKWTNWHGDPKDVSTRKHIEIHIMETLRDRPGHTKVMTSRAAHTQDDSLYYRIYMKYCPHGNLNTLITNQENHKLGNEPIPEPFLWSVFNDLVEAFLLLQSGDATLDAKQTGWGSIVHRDLKPGNVFLDTRESSPLFPAYPKARVGDFGCSIITSDEDPNNPLAYNDAKATPGWNPPEQLRHINKTLLSGIGAIIIRLMNQDVASYKRDPELKTMFKTARPDEPVIPSADATNFYTPQLRKLATSCVRYFPEERASPVSLREQTQRHTMPDTAGDMARGMRTSSADVTGTQDELWYLDDEYKIGMAVPT</sequence>
<feature type="compositionally biased region" description="Low complexity" evidence="1">
    <location>
        <begin position="154"/>
        <end position="171"/>
    </location>
</feature>
<dbReference type="InterPro" id="IPR011009">
    <property type="entry name" value="Kinase-like_dom_sf"/>
</dbReference>
<dbReference type="PANTHER" id="PTHR24361">
    <property type="entry name" value="MITOGEN-ACTIVATED KINASE KINASE KINASE"/>
    <property type="match status" value="1"/>
</dbReference>
<dbReference type="GO" id="GO:0005737">
    <property type="term" value="C:cytoplasm"/>
    <property type="evidence" value="ECO:0007669"/>
    <property type="project" value="TreeGrafter"/>
</dbReference>
<keyword evidence="4" id="KW-1185">Reference proteome</keyword>
<dbReference type="SMART" id="SM00220">
    <property type="entry name" value="S_TKc"/>
    <property type="match status" value="1"/>
</dbReference>
<feature type="domain" description="Protein kinase" evidence="2">
    <location>
        <begin position="345"/>
        <end position="656"/>
    </location>
</feature>
<dbReference type="Gene3D" id="1.10.510.10">
    <property type="entry name" value="Transferase(Phosphotransferase) domain 1"/>
    <property type="match status" value="1"/>
</dbReference>
<dbReference type="PROSITE" id="PS00108">
    <property type="entry name" value="PROTEIN_KINASE_ST"/>
    <property type="match status" value="1"/>
</dbReference>